<dbReference type="InterPro" id="IPR011989">
    <property type="entry name" value="ARM-like"/>
</dbReference>
<proteinExistence type="inferred from homology"/>
<dbReference type="PANTHER" id="PTHR23316">
    <property type="entry name" value="IMPORTIN ALPHA"/>
    <property type="match status" value="1"/>
</dbReference>
<comment type="similarity">
    <text evidence="1">Belongs to the importin alpha family.</text>
</comment>
<evidence type="ECO:0000256" key="1">
    <source>
        <dbReference type="ARBA" id="ARBA00010394"/>
    </source>
</evidence>
<protein>
    <recommendedName>
        <fullName evidence="6">Importin subunit alpha</fullName>
    </recommendedName>
</protein>
<dbReference type="GO" id="GO:0015031">
    <property type="term" value="P:protein transport"/>
    <property type="evidence" value="ECO:0007669"/>
    <property type="project" value="UniProtKB-KW"/>
</dbReference>
<reference evidence="5" key="1">
    <citation type="journal article" date="2006" name="PLoS Biol.">
        <title>Macronuclear genome sequence of the ciliate Tetrahymena thermophila, a model eukaryote.</title>
        <authorList>
            <person name="Eisen J.A."/>
            <person name="Coyne R.S."/>
            <person name="Wu M."/>
            <person name="Wu D."/>
            <person name="Thiagarajan M."/>
            <person name="Wortman J.R."/>
            <person name="Badger J.H."/>
            <person name="Ren Q."/>
            <person name="Amedeo P."/>
            <person name="Jones K.M."/>
            <person name="Tallon L.J."/>
            <person name="Delcher A.L."/>
            <person name="Salzberg S.L."/>
            <person name="Silva J.C."/>
            <person name="Haas B.J."/>
            <person name="Majoros W.H."/>
            <person name="Farzad M."/>
            <person name="Carlton J.M."/>
            <person name="Smith R.K. Jr."/>
            <person name="Garg J."/>
            <person name="Pearlman R.E."/>
            <person name="Karrer K.M."/>
            <person name="Sun L."/>
            <person name="Manning G."/>
            <person name="Elde N.C."/>
            <person name="Turkewitz A.P."/>
            <person name="Asai D.J."/>
            <person name="Wilkes D.E."/>
            <person name="Wang Y."/>
            <person name="Cai H."/>
            <person name="Collins K."/>
            <person name="Stewart B.A."/>
            <person name="Lee S.R."/>
            <person name="Wilamowska K."/>
            <person name="Weinberg Z."/>
            <person name="Ruzzo W.L."/>
            <person name="Wloga D."/>
            <person name="Gaertig J."/>
            <person name="Frankel J."/>
            <person name="Tsao C.-C."/>
            <person name="Gorovsky M.A."/>
            <person name="Keeling P.J."/>
            <person name="Waller R.F."/>
            <person name="Patron N.J."/>
            <person name="Cherry J.M."/>
            <person name="Stover N.A."/>
            <person name="Krieger C.J."/>
            <person name="del Toro C."/>
            <person name="Ryder H.F."/>
            <person name="Williamson S.C."/>
            <person name="Barbeau R.A."/>
            <person name="Hamilton E.P."/>
            <person name="Orias E."/>
        </authorList>
    </citation>
    <scope>NUCLEOTIDE SEQUENCE [LARGE SCALE GENOMIC DNA]</scope>
    <source>
        <strain evidence="5">SB210</strain>
    </source>
</reference>
<dbReference type="Gene3D" id="1.25.10.10">
    <property type="entry name" value="Leucine-rich Repeat Variant"/>
    <property type="match status" value="1"/>
</dbReference>
<keyword evidence="2" id="KW-0813">Transport</keyword>
<accession>I7M2C2</accession>
<dbReference type="GeneID" id="7838719"/>
<keyword evidence="5" id="KW-1185">Reference proteome</keyword>
<evidence type="ECO:0000313" key="5">
    <source>
        <dbReference type="Proteomes" id="UP000009168"/>
    </source>
</evidence>
<evidence type="ECO:0008006" key="6">
    <source>
        <dbReference type="Google" id="ProtNLM"/>
    </source>
</evidence>
<organism evidence="4 5">
    <name type="scientific">Tetrahymena thermophila (strain SB210)</name>
    <dbReference type="NCBI Taxonomy" id="312017"/>
    <lineage>
        <taxon>Eukaryota</taxon>
        <taxon>Sar</taxon>
        <taxon>Alveolata</taxon>
        <taxon>Ciliophora</taxon>
        <taxon>Intramacronucleata</taxon>
        <taxon>Oligohymenophorea</taxon>
        <taxon>Hymenostomatida</taxon>
        <taxon>Tetrahymenina</taxon>
        <taxon>Tetrahymenidae</taxon>
        <taxon>Tetrahymena</taxon>
    </lineage>
</organism>
<evidence type="ECO:0000313" key="4">
    <source>
        <dbReference type="EMBL" id="EAR99728.3"/>
    </source>
</evidence>
<evidence type="ECO:0000256" key="3">
    <source>
        <dbReference type="ARBA" id="ARBA00022927"/>
    </source>
</evidence>
<keyword evidence="3" id="KW-0653">Protein transport</keyword>
<dbReference type="RefSeq" id="XP_001019973.3">
    <property type="nucleotide sequence ID" value="XM_001019973.3"/>
</dbReference>
<dbReference type="KEGG" id="tet:TTHERM_00591640"/>
<dbReference type="InParanoid" id="I7M2C2"/>
<evidence type="ECO:0000256" key="2">
    <source>
        <dbReference type="ARBA" id="ARBA00022448"/>
    </source>
</evidence>
<dbReference type="AlphaFoldDB" id="I7M2C2"/>
<sequence length="580" mass="68542">MEVDFQQNNQQFNDDDDEFSLKNAMSIKKRSYRLEIRKKKLQQTFNKTRKLNFQDLSNLNEYSNNQLNSIQPNPQQFNNIQSIQQQSDMVENTYQQNNQQMQICQKELDFKAEYDRIFQLVNQLNSYIYNFDPANNAQLDNVLQQILNEYLINEKPPEVINILKQLFIHFSLHLLIKNTQVDLATKNTALWCLINLSHLPNDQHEVIRKLIDQDIVSTLKAILKDNKNSMLFENAIWLAVNISLEDPQYRYKFFEEGFLFFLSNCVQNIAKSINQGETEIADNLIRVILNLSTTMLSIHDKIDDEQFRIIASIMNLCLKMGKSEYFNQITHGLTYLFIEDNPLSEAQFNILYECRFFSQYFISCIQTDEDMVNVSSLYKLISLQDQKYIMLLVKQDLIYPLYIMMSHTLSTVRENIAFSLSNMFMNGESFIQIASQYMLDSKIISQIEEEETLDVQKEAIWALSTLLQHQSDEQKEEFLSNKEVIHILCDFLNKKYQQLPDQILMKLLDCFISILDFGEKLTKEDDSYEQNPFWICIDRYQSIRTLDHIAIEGSEENQQRASKIIEEYSWTKQYEQNILN</sequence>
<name>I7M2C2_TETTS</name>
<dbReference type="Proteomes" id="UP000009168">
    <property type="component" value="Unassembled WGS sequence"/>
</dbReference>
<dbReference type="STRING" id="312017.I7M2C2"/>
<dbReference type="EMBL" id="GG662637">
    <property type="protein sequence ID" value="EAR99728.3"/>
    <property type="molecule type" value="Genomic_DNA"/>
</dbReference>
<dbReference type="InterPro" id="IPR016024">
    <property type="entry name" value="ARM-type_fold"/>
</dbReference>
<gene>
    <name evidence="4" type="ORF">TTHERM_00591640</name>
</gene>
<dbReference type="SUPFAM" id="SSF48371">
    <property type="entry name" value="ARM repeat"/>
    <property type="match status" value="1"/>
</dbReference>